<proteinExistence type="predicted"/>
<dbReference type="GO" id="GO:0003824">
    <property type="term" value="F:catalytic activity"/>
    <property type="evidence" value="ECO:0007669"/>
    <property type="project" value="InterPro"/>
</dbReference>
<name>A0A381V8A0_9ZZZZ</name>
<dbReference type="PROSITE" id="PS00571">
    <property type="entry name" value="AMIDASES"/>
    <property type="match status" value="1"/>
</dbReference>
<dbReference type="PANTHER" id="PTHR11895:SF76">
    <property type="entry name" value="INDOLEACETAMIDE HYDROLASE"/>
    <property type="match status" value="1"/>
</dbReference>
<reference evidence="2" key="1">
    <citation type="submission" date="2018-05" db="EMBL/GenBank/DDBJ databases">
        <authorList>
            <person name="Lanie J.A."/>
            <person name="Ng W.-L."/>
            <person name="Kazmierczak K.M."/>
            <person name="Andrzejewski T.M."/>
            <person name="Davidsen T.M."/>
            <person name="Wayne K.J."/>
            <person name="Tettelin H."/>
            <person name="Glass J.I."/>
            <person name="Rusch D."/>
            <person name="Podicherti R."/>
            <person name="Tsui H.-C.T."/>
            <person name="Winkler M.E."/>
        </authorList>
    </citation>
    <scope>NUCLEOTIDE SEQUENCE</scope>
</reference>
<dbReference type="InterPro" id="IPR020556">
    <property type="entry name" value="Amidase_CS"/>
</dbReference>
<dbReference type="InterPro" id="IPR000120">
    <property type="entry name" value="Amidase"/>
</dbReference>
<accession>A0A381V8A0</accession>
<feature type="domain" description="Amidase" evidence="1">
    <location>
        <begin position="29"/>
        <end position="450"/>
    </location>
</feature>
<gene>
    <name evidence="2" type="ORF">METZ01_LOCUS89466</name>
</gene>
<dbReference type="InterPro" id="IPR036928">
    <property type="entry name" value="AS_sf"/>
</dbReference>
<dbReference type="PANTHER" id="PTHR11895">
    <property type="entry name" value="TRANSAMIDASE"/>
    <property type="match status" value="1"/>
</dbReference>
<sequence>MQDTSICFLNAVEIAKKIRKGEISAVQTMEAHLAQIERINPQVNAIVTLVPELALEEARKADEKQAKGGNIGPLHGLPIAHKDLVPTKGIRTTFGSLVFQDFIPEEDALLVERLREGGAIMLGKTNTPEFGAGSQTFNQVFGVTRNPYDLSKTCGGSSGGAAVSVACRMLPIADGSDLGGSLRNPTNYCNVVGFRPSVGRVPSWPNESGWNSFDVDGPIARTVEDTALMLSVLAGPDSRSPICLPESGSIFLKSLERNLKGVRIAWSPDLGGLPVDSLVTETLEAQRHVFEDLGCVVEEGFPDFSDADEIFKTFRAWFYELKLASLLPEHREKIKETVIWNIESGMKLSGPELGRAEVKRTALFHRVREFMQDYDFLALPVSQVPPFPLEQEYVSEINGLQMGTYLDWMRSCYFISVTGQPAISVPCGFTAEGLPVGLQLVGPPQDDLGVLQLANAFEKATGFYKKVPDLELAT</sequence>
<dbReference type="Pfam" id="PF01425">
    <property type="entry name" value="Amidase"/>
    <property type="match status" value="1"/>
</dbReference>
<evidence type="ECO:0000259" key="1">
    <source>
        <dbReference type="Pfam" id="PF01425"/>
    </source>
</evidence>
<dbReference type="InterPro" id="IPR023631">
    <property type="entry name" value="Amidase_dom"/>
</dbReference>
<evidence type="ECO:0000313" key="2">
    <source>
        <dbReference type="EMBL" id="SVA36612.1"/>
    </source>
</evidence>
<dbReference type="NCBIfam" id="NF005686">
    <property type="entry name" value="PRK07486.1"/>
    <property type="match status" value="1"/>
</dbReference>
<dbReference type="Gene3D" id="3.90.1300.10">
    <property type="entry name" value="Amidase signature (AS) domain"/>
    <property type="match status" value="1"/>
</dbReference>
<dbReference type="AlphaFoldDB" id="A0A381V8A0"/>
<dbReference type="SUPFAM" id="SSF75304">
    <property type="entry name" value="Amidase signature (AS) enzymes"/>
    <property type="match status" value="1"/>
</dbReference>
<organism evidence="2">
    <name type="scientific">marine metagenome</name>
    <dbReference type="NCBI Taxonomy" id="408172"/>
    <lineage>
        <taxon>unclassified sequences</taxon>
        <taxon>metagenomes</taxon>
        <taxon>ecological metagenomes</taxon>
    </lineage>
</organism>
<protein>
    <recommendedName>
        <fullName evidence="1">Amidase domain-containing protein</fullName>
    </recommendedName>
</protein>
<dbReference type="EMBL" id="UINC01008123">
    <property type="protein sequence ID" value="SVA36612.1"/>
    <property type="molecule type" value="Genomic_DNA"/>
</dbReference>